<comment type="similarity">
    <text evidence="1">Belongs to the NmrA-type oxidoreductase family.</text>
</comment>
<dbReference type="PANTHER" id="PTHR42748:SF30">
    <property type="entry name" value="NMRA-LIKE DOMAIN-CONTAINING PROTEIN"/>
    <property type="match status" value="1"/>
</dbReference>
<dbReference type="eggNOG" id="ENOG502R80G">
    <property type="taxonomic scope" value="Eukaryota"/>
</dbReference>
<dbReference type="SUPFAM" id="SSF51735">
    <property type="entry name" value="NAD(P)-binding Rossmann-fold domains"/>
    <property type="match status" value="1"/>
</dbReference>
<proteinExistence type="inferred from homology"/>
<dbReference type="RefSeq" id="XP_016293085.1">
    <property type="nucleotide sequence ID" value="XM_016435604.1"/>
</dbReference>
<sequence>MSSAKKLLTVFGATGNQGGSLIRTVLNNSTLNAKYSLRGVTRDTSKPAAQELSKQGVEVVRADLDDVESLKKAIDGSYGVLAVTNFWESMDGAKETQQGRNIVDASLSTGVKHLVLSTLHSVDKLSNGTLHTPHFDSKSAIDDYAKSQAGNKLNISYFHAAFFAQNFETMLQKGEDGSYSINLPIDPAVRVPMIDIVADTGNWVAGLFEAGDSANGKKVQGVSWWTNFASFSSDLGSALGKKVSYNNIPADIFKSYLPESIADELTDTMKLVDQYSYYGKDTEKQQADDNRFLLKDAKLATVDSWAKSLKL</sequence>
<dbReference type="Proteomes" id="UP000019377">
    <property type="component" value="Unassembled WGS sequence"/>
</dbReference>
<dbReference type="GO" id="GO:0016491">
    <property type="term" value="F:oxidoreductase activity"/>
    <property type="evidence" value="ECO:0007669"/>
    <property type="project" value="UniProtKB-KW"/>
</dbReference>
<dbReference type="PANTHER" id="PTHR42748">
    <property type="entry name" value="NITROGEN METABOLITE REPRESSION PROTEIN NMRA FAMILY MEMBER"/>
    <property type="match status" value="1"/>
</dbReference>
<keyword evidence="2" id="KW-0521">NADP</keyword>
<dbReference type="Pfam" id="PF05368">
    <property type="entry name" value="NmrA"/>
    <property type="match status" value="1"/>
</dbReference>
<dbReference type="OrthoDB" id="300709at2759"/>
<dbReference type="STRING" id="1365824.V5ECG0"/>
<dbReference type="GO" id="GO:0005634">
    <property type="term" value="C:nucleus"/>
    <property type="evidence" value="ECO:0007669"/>
    <property type="project" value="TreeGrafter"/>
</dbReference>
<dbReference type="GeneID" id="27418230"/>
<dbReference type="EMBL" id="KI545861">
    <property type="protein sequence ID" value="EST08096.1"/>
    <property type="molecule type" value="Genomic_DNA"/>
</dbReference>
<feature type="domain" description="NmrA-like" evidence="4">
    <location>
        <begin position="5"/>
        <end position="303"/>
    </location>
</feature>
<dbReference type="InterPro" id="IPR008030">
    <property type="entry name" value="NmrA-like"/>
</dbReference>
<evidence type="ECO:0000256" key="2">
    <source>
        <dbReference type="ARBA" id="ARBA00022857"/>
    </source>
</evidence>
<dbReference type="InterPro" id="IPR036291">
    <property type="entry name" value="NAD(P)-bd_dom_sf"/>
</dbReference>
<gene>
    <name evidence="5" type="ORF">PSEUBRA_SCAF19g03297</name>
</gene>
<evidence type="ECO:0000313" key="5">
    <source>
        <dbReference type="EMBL" id="EST08096.1"/>
    </source>
</evidence>
<dbReference type="AlphaFoldDB" id="V5ECG0"/>
<dbReference type="OMA" id="YYMSNFT"/>
<organism evidence="5 6">
    <name type="scientific">Kalmanozyma brasiliensis (strain GHG001)</name>
    <name type="common">Yeast</name>
    <name type="synonym">Pseudozyma brasiliensis</name>
    <dbReference type="NCBI Taxonomy" id="1365824"/>
    <lineage>
        <taxon>Eukaryota</taxon>
        <taxon>Fungi</taxon>
        <taxon>Dikarya</taxon>
        <taxon>Basidiomycota</taxon>
        <taxon>Ustilaginomycotina</taxon>
        <taxon>Ustilaginomycetes</taxon>
        <taxon>Ustilaginales</taxon>
        <taxon>Ustilaginaceae</taxon>
        <taxon>Kalmanozyma</taxon>
    </lineage>
</organism>
<evidence type="ECO:0000256" key="1">
    <source>
        <dbReference type="ARBA" id="ARBA00006328"/>
    </source>
</evidence>
<name>V5ECG0_KALBG</name>
<dbReference type="HOGENOM" id="CLU_007383_8_1_1"/>
<dbReference type="Gene3D" id="3.90.25.10">
    <property type="entry name" value="UDP-galactose 4-epimerase, domain 1"/>
    <property type="match status" value="1"/>
</dbReference>
<evidence type="ECO:0000256" key="3">
    <source>
        <dbReference type="ARBA" id="ARBA00023002"/>
    </source>
</evidence>
<dbReference type="Gene3D" id="3.40.50.720">
    <property type="entry name" value="NAD(P)-binding Rossmann-like Domain"/>
    <property type="match status" value="1"/>
</dbReference>
<reference evidence="6" key="1">
    <citation type="journal article" date="2013" name="Genome Announc.">
        <title>Draft genome sequence of Pseudozyma brasiliensis sp. nov. strain GHG001, a high producer of endo-1,4-xylanase isolated from an insect pest of sugarcane.</title>
        <authorList>
            <person name="Oliveira J.V.D.C."/>
            <person name="dos Santos R.A.C."/>
            <person name="Borges T.A."/>
            <person name="Riano-Pachon D.M."/>
            <person name="Goldman G.H."/>
        </authorList>
    </citation>
    <scope>NUCLEOTIDE SEQUENCE [LARGE SCALE GENOMIC DNA]</scope>
    <source>
        <strain evidence="6">GHG001</strain>
    </source>
</reference>
<protein>
    <recommendedName>
        <fullName evidence="4">NmrA-like domain-containing protein</fullName>
    </recommendedName>
</protein>
<evidence type="ECO:0000259" key="4">
    <source>
        <dbReference type="Pfam" id="PF05368"/>
    </source>
</evidence>
<keyword evidence="3" id="KW-0560">Oxidoreductase</keyword>
<dbReference type="InterPro" id="IPR051164">
    <property type="entry name" value="NmrA-like_oxidored"/>
</dbReference>
<dbReference type="CDD" id="cd05251">
    <property type="entry name" value="NmrA_like_SDR_a"/>
    <property type="match status" value="1"/>
</dbReference>
<accession>V5ECG0</accession>
<evidence type="ECO:0000313" key="6">
    <source>
        <dbReference type="Proteomes" id="UP000019377"/>
    </source>
</evidence>
<keyword evidence="6" id="KW-1185">Reference proteome</keyword>